<evidence type="ECO:0000313" key="3">
    <source>
        <dbReference type="Proteomes" id="UP000612808"/>
    </source>
</evidence>
<gene>
    <name evidence="2" type="ORF">Aru02nite_58130</name>
</gene>
<sequence>MDPIRLVGESVILREFALTDVDAVHRIIGDHRVTTWLSFDSRNRAQAEAMIRGALDRAQSPDRVEYYFAVDVANELVGFVRLGLAGVRAAKLGYAIGAKYWGCGYATDAARTAIRFGFGHLNLRRISAAIGPDNRASVAVVKHLGFTYEGRLRDHVFTNGAWRDSLLYSLIAPEWRETQAASSGVEG</sequence>
<evidence type="ECO:0000313" key="2">
    <source>
        <dbReference type="EMBL" id="GID14924.1"/>
    </source>
</evidence>
<dbReference type="PANTHER" id="PTHR43792">
    <property type="entry name" value="GNAT FAMILY, PUTATIVE (AFU_ORTHOLOGUE AFUA_3G00765)-RELATED-RELATED"/>
    <property type="match status" value="1"/>
</dbReference>
<dbReference type="InterPro" id="IPR016181">
    <property type="entry name" value="Acyl_CoA_acyltransferase"/>
</dbReference>
<reference evidence="2" key="1">
    <citation type="submission" date="2021-01" db="EMBL/GenBank/DDBJ databases">
        <title>Whole genome shotgun sequence of Actinocatenispora rupis NBRC 107355.</title>
        <authorList>
            <person name="Komaki H."/>
            <person name="Tamura T."/>
        </authorList>
    </citation>
    <scope>NUCLEOTIDE SEQUENCE</scope>
    <source>
        <strain evidence="2">NBRC 107355</strain>
    </source>
</reference>
<protein>
    <submittedName>
        <fullName evidence="2">N-acetyltransferase</fullName>
    </submittedName>
</protein>
<dbReference type="Pfam" id="PF13302">
    <property type="entry name" value="Acetyltransf_3"/>
    <property type="match status" value="1"/>
</dbReference>
<feature type="domain" description="N-acetyltransferase" evidence="1">
    <location>
        <begin position="11"/>
        <end position="173"/>
    </location>
</feature>
<comment type="caution">
    <text evidence="2">The sequence shown here is derived from an EMBL/GenBank/DDBJ whole genome shotgun (WGS) entry which is preliminary data.</text>
</comment>
<proteinExistence type="predicted"/>
<organism evidence="2 3">
    <name type="scientific">Actinocatenispora rupis</name>
    <dbReference type="NCBI Taxonomy" id="519421"/>
    <lineage>
        <taxon>Bacteria</taxon>
        <taxon>Bacillati</taxon>
        <taxon>Actinomycetota</taxon>
        <taxon>Actinomycetes</taxon>
        <taxon>Micromonosporales</taxon>
        <taxon>Micromonosporaceae</taxon>
        <taxon>Actinocatenispora</taxon>
    </lineage>
</organism>
<dbReference type="SUPFAM" id="SSF55729">
    <property type="entry name" value="Acyl-CoA N-acyltransferases (Nat)"/>
    <property type="match status" value="1"/>
</dbReference>
<dbReference type="AlphaFoldDB" id="A0A8J3NGJ0"/>
<dbReference type="EMBL" id="BOMB01000034">
    <property type="protein sequence ID" value="GID14924.1"/>
    <property type="molecule type" value="Genomic_DNA"/>
</dbReference>
<dbReference type="InterPro" id="IPR000182">
    <property type="entry name" value="GNAT_dom"/>
</dbReference>
<accession>A0A8J3NGJ0</accession>
<dbReference type="GO" id="GO:0016747">
    <property type="term" value="F:acyltransferase activity, transferring groups other than amino-acyl groups"/>
    <property type="evidence" value="ECO:0007669"/>
    <property type="project" value="InterPro"/>
</dbReference>
<keyword evidence="3" id="KW-1185">Reference proteome</keyword>
<dbReference type="PROSITE" id="PS51186">
    <property type="entry name" value="GNAT"/>
    <property type="match status" value="1"/>
</dbReference>
<dbReference type="RefSeq" id="WP_203662962.1">
    <property type="nucleotide sequence ID" value="NZ_BAAAZM010000012.1"/>
</dbReference>
<dbReference type="Gene3D" id="3.40.630.30">
    <property type="match status" value="1"/>
</dbReference>
<name>A0A8J3NGJ0_9ACTN</name>
<dbReference type="InterPro" id="IPR051531">
    <property type="entry name" value="N-acetyltransferase"/>
</dbReference>
<dbReference type="Proteomes" id="UP000612808">
    <property type="component" value="Unassembled WGS sequence"/>
</dbReference>
<evidence type="ECO:0000259" key="1">
    <source>
        <dbReference type="PROSITE" id="PS51186"/>
    </source>
</evidence>